<feature type="region of interest" description="Disordered" evidence="9">
    <location>
        <begin position="441"/>
        <end position="503"/>
    </location>
</feature>
<keyword evidence="7" id="KW-0472">Membrane</keyword>
<keyword evidence="3" id="KW-0812">Transmembrane</keyword>
<evidence type="ECO:0000256" key="4">
    <source>
        <dbReference type="ARBA" id="ARBA00022968"/>
    </source>
</evidence>
<evidence type="ECO:0000256" key="1">
    <source>
        <dbReference type="ARBA" id="ARBA00004606"/>
    </source>
</evidence>
<keyword evidence="4" id="KW-0735">Signal-anchor</keyword>
<feature type="compositionally biased region" description="Low complexity" evidence="9">
    <location>
        <begin position="58"/>
        <end position="71"/>
    </location>
</feature>
<keyword evidence="11" id="KW-1185">Reference proteome</keyword>
<evidence type="ECO:0000256" key="9">
    <source>
        <dbReference type="SAM" id="MobiDB-lite"/>
    </source>
</evidence>
<feature type="compositionally biased region" description="Basic and acidic residues" evidence="9">
    <location>
        <begin position="1336"/>
        <end position="1357"/>
    </location>
</feature>
<feature type="region of interest" description="Disordered" evidence="9">
    <location>
        <begin position="1084"/>
        <end position="1117"/>
    </location>
</feature>
<dbReference type="KEGG" id="cbr:CBG_23621"/>
<dbReference type="PANTHER" id="PTHR15896:SF10">
    <property type="entry name" value="CHROMOSOME UNDETERMINED SCAFFOLD_98, WHOLE GENOME SHOTGUN SEQUENCE"/>
    <property type="match status" value="1"/>
</dbReference>
<dbReference type="InParanoid" id="A8WIY5"/>
<evidence type="ECO:0000256" key="6">
    <source>
        <dbReference type="ARBA" id="ARBA00023054"/>
    </source>
</evidence>
<dbReference type="GO" id="GO:0016020">
    <property type="term" value="C:membrane"/>
    <property type="evidence" value="ECO:0007669"/>
    <property type="project" value="UniProtKB-SubCell"/>
</dbReference>
<feature type="coiled-coil region" evidence="8">
    <location>
        <begin position="733"/>
        <end position="767"/>
    </location>
</feature>
<feature type="region of interest" description="Disordered" evidence="9">
    <location>
        <begin position="1251"/>
        <end position="1272"/>
    </location>
</feature>
<evidence type="ECO:0000256" key="2">
    <source>
        <dbReference type="ARBA" id="ARBA00007474"/>
    </source>
</evidence>
<organism evidence="10 11">
    <name type="scientific">Caenorhabditis briggsae</name>
    <dbReference type="NCBI Taxonomy" id="6238"/>
    <lineage>
        <taxon>Eukaryota</taxon>
        <taxon>Metazoa</taxon>
        <taxon>Ecdysozoa</taxon>
        <taxon>Nematoda</taxon>
        <taxon>Chromadorea</taxon>
        <taxon>Rhabditida</taxon>
        <taxon>Rhabditina</taxon>
        <taxon>Rhabditomorpha</taxon>
        <taxon>Rhabditoidea</taxon>
        <taxon>Rhabditidae</taxon>
        <taxon>Peloderinae</taxon>
        <taxon>Caenorhabditis</taxon>
    </lineage>
</organism>
<dbReference type="InterPro" id="IPR026139">
    <property type="entry name" value="GOLM1/CASC4"/>
</dbReference>
<evidence type="ECO:0000256" key="3">
    <source>
        <dbReference type="ARBA" id="ARBA00022692"/>
    </source>
</evidence>
<feature type="coiled-coil region" evidence="8">
    <location>
        <begin position="855"/>
        <end position="882"/>
    </location>
</feature>
<dbReference type="HOGENOM" id="CLU_242475_0_0_1"/>
<dbReference type="RefSeq" id="XP_002647833.1">
    <property type="nucleotide sequence ID" value="XM_002647787.1"/>
</dbReference>
<feature type="compositionally biased region" description="Acidic residues" evidence="9">
    <location>
        <begin position="334"/>
        <end position="343"/>
    </location>
</feature>
<feature type="coiled-coil region" evidence="8">
    <location>
        <begin position="550"/>
        <end position="659"/>
    </location>
</feature>
<proteinExistence type="inferred from homology"/>
<dbReference type="GeneID" id="8589832"/>
<dbReference type="EMBL" id="HE601352">
    <property type="protein sequence ID" value="CAP20429.1"/>
    <property type="molecule type" value="Genomic_DNA"/>
</dbReference>
<feature type="region of interest" description="Disordered" evidence="9">
    <location>
        <begin position="258"/>
        <end position="292"/>
    </location>
</feature>
<reference evidence="10 11" key="1">
    <citation type="journal article" date="2003" name="PLoS Biol.">
        <title>The genome sequence of Caenorhabditis briggsae: a platform for comparative genomics.</title>
        <authorList>
            <person name="Stein L.D."/>
            <person name="Bao Z."/>
            <person name="Blasiar D."/>
            <person name="Blumenthal T."/>
            <person name="Brent M.R."/>
            <person name="Chen N."/>
            <person name="Chinwalla A."/>
            <person name="Clarke L."/>
            <person name="Clee C."/>
            <person name="Coghlan A."/>
            <person name="Coulson A."/>
            <person name="D'Eustachio P."/>
            <person name="Fitch D.H."/>
            <person name="Fulton L.A."/>
            <person name="Fulton R.E."/>
            <person name="Griffiths-Jones S."/>
            <person name="Harris T.W."/>
            <person name="Hillier L.W."/>
            <person name="Kamath R."/>
            <person name="Kuwabara P.E."/>
            <person name="Mardis E.R."/>
            <person name="Marra M.A."/>
            <person name="Miner T.L."/>
            <person name="Minx P."/>
            <person name="Mullikin J.C."/>
            <person name="Plumb R.W."/>
            <person name="Rogers J."/>
            <person name="Schein J.E."/>
            <person name="Sohrmann M."/>
            <person name="Spieth J."/>
            <person name="Stajich J.E."/>
            <person name="Wei C."/>
            <person name="Willey D."/>
            <person name="Wilson R.K."/>
            <person name="Durbin R."/>
            <person name="Waterston R.H."/>
        </authorList>
    </citation>
    <scope>NUCLEOTIDE SEQUENCE [LARGE SCALE GENOMIC DNA]</scope>
    <source>
        <strain evidence="10 11">AF16</strain>
    </source>
</reference>
<feature type="compositionally biased region" description="Acidic residues" evidence="9">
    <location>
        <begin position="394"/>
        <end position="403"/>
    </location>
</feature>
<feature type="region of interest" description="Disordered" evidence="9">
    <location>
        <begin position="58"/>
        <end position="90"/>
    </location>
</feature>
<feature type="region of interest" description="Disordered" evidence="9">
    <location>
        <begin position="384"/>
        <end position="404"/>
    </location>
</feature>
<accession>A8WIY5</accession>
<evidence type="ECO:0000256" key="7">
    <source>
        <dbReference type="ARBA" id="ARBA00023136"/>
    </source>
</evidence>
<keyword evidence="6 8" id="KW-0175">Coiled coil</keyword>
<feature type="compositionally biased region" description="Low complexity" evidence="9">
    <location>
        <begin position="268"/>
        <end position="280"/>
    </location>
</feature>
<evidence type="ECO:0000256" key="8">
    <source>
        <dbReference type="SAM" id="Coils"/>
    </source>
</evidence>
<feature type="region of interest" description="Disordered" evidence="9">
    <location>
        <begin position="1"/>
        <end position="37"/>
    </location>
</feature>
<dbReference type="Proteomes" id="UP000008549">
    <property type="component" value="Unassembled WGS sequence"/>
</dbReference>
<dbReference type="CTD" id="8589832"/>
<gene>
    <name evidence="10" type="ORF">CBG23621</name>
    <name evidence="10" type="ORF">CBG_23621</name>
</gene>
<evidence type="ECO:0000313" key="11">
    <source>
        <dbReference type="Proteomes" id="UP000008549"/>
    </source>
</evidence>
<dbReference type="Gene3D" id="1.20.5.1000">
    <property type="entry name" value="arf6 gtpase in complex with a specific effector, jip4"/>
    <property type="match status" value="1"/>
</dbReference>
<feature type="compositionally biased region" description="Low complexity" evidence="9">
    <location>
        <begin position="1107"/>
        <end position="1117"/>
    </location>
</feature>
<comment type="similarity">
    <text evidence="2">Belongs to the GOLM family.</text>
</comment>
<dbReference type="PANTHER" id="PTHR15896">
    <property type="entry name" value="GOLGI PHOSPHOPROTEIN 2/GP73-RELATED"/>
    <property type="match status" value="1"/>
</dbReference>
<dbReference type="SUPFAM" id="SSF57997">
    <property type="entry name" value="Tropomyosin"/>
    <property type="match status" value="1"/>
</dbReference>
<feature type="region of interest" description="Disordered" evidence="9">
    <location>
        <begin position="334"/>
        <end position="356"/>
    </location>
</feature>
<sequence length="1651" mass="185890">MQQALLVRTPIEGKESSPRTGAFGRDRGLMNNRSGTSGRFRILEHPRLDNYVWNISESVTSSSTSSTNMSSGAPANRPTENMEEPRSEMEQPVVEHPVMEHQAQQVQDIVAEEQEDDDEYIDVGSPPPMPEDYIPIHLALLEKDRLRKEEATVSFLNENPDYLQKNMELGAEGQPISAVESPGVNPASIGETSVIFPIAPTYSLPMWNYFSALSTGYVAFPTVGISSVFITSETSAFYNPGQVLGTDPLVADTVPDQEAPVDLSRQTGQNDPRNNPGNNRDSAKNSAQCQRNLAETGRESMNQGTANVLADVEEDVDQDDLQRLRLTSWLLDGYEGEEQETDENGILPEAQSSDAVDDENEEAAEVVLTLQKASMDLEDVKRDASVGAPKEIGEDAPEEVSDEGLEREFDHAAEDSSNKGPKMTFENVGVKSSDNGVVKILDDVRRESSKEPPKEVIEDAPETTECQDSATSEATNPIASTLPTTSAASNIETPPQPEPEPREQLQGILAVRSGDIVMNRTRPKKCVRFGSPLEHISIFLPIEMNIADKIDVARQQLEQIEIDLEKKFAEVKDAEKKLSEQPTNKELMEQVAKLNDEDIKLQNAKHEKEEEIASLMSSDSDQELLATYRGRLEIANQEMERVESELRSAQEELKRHPEQPMDTEAVEAKKACLQMVKKFEAELETIRVKKLVLHHAVRGLSILFTTESLTIYIPPTNQLLIQRFRNGMSAQEIAKFQQQLLDVRKVLKELEDQRKMVQEKIEEHPDQAKWVDLMVVVKDAVESTTMVENILEKLVEGLLNYFGSNGRYKNLSINENLLRIKKPGVSTRSSLSQLILVPVNDIKNVSTGTKMANQLEAMQMELARMDQELADLEVQLVDAHNDFDEFVGDFIDRGLPIQEDDFPDFLEHVDRIITLKERQNALEDRKEALEIRHILHRFKFWNDNQSIFEWMFIKRCVVSSITKAMQISAAAGHARHGLHTEYILYNKQARMFDVIINGARKIWRHVTSSSTSSSAPVEAQGMEAEEFFYWHEMLHGFKNDSQGTYPQIPAGAKEMLNSSELFNNGDVEEFVRWQEYVHCRQECSEPGPSPLADSRELPGSEADNSDSEASSSSLGLGSEYEEDNSVCLQLLLCSSRSNASASPAPTWSNGDYSIMEQREGLYDGKINWDTKKLKFNFTLGLEKLSEKNEGLQAELGKISPEVMEAIAGTSANVSYDALRELDQNRRRQLERELKKLRDTFEARIKDLTEGNKQLREQQKTNQIEHEKLESKLQESETEKGILLNENSTLKCSVQELETEKNAIKATNSELHKKLGTSEERLKDLQEKLEKARRKGEKLQEKLSNLEEQRKAGQKDSEKAVEHMLDLEKKLLEATTQKEKLQKDLIEAARVSEVFKKEQHSKLQQTQRDKEDQKASLEAEIKNLQVRSSELTKNLVIAEEGLENLQERLRGSEQQKTAVQKEKEDAVGKLQDLEGKILQCNKEKEQLQKTVKELEGKIQESVVSNKELEARLQVVDSKNGKLQEENTRLETTVNTLQMNVAELQKSVEQATAANGQLAEKLNASEEKNRDLEGKIANLEESLARRANDSLVLERILNEANAGLERLRAAEENRRESMTPEDPSSETVVAANLQIVHDAFVVILHALPNSCCF</sequence>
<feature type="region of interest" description="Disordered" evidence="9">
    <location>
        <begin position="1328"/>
        <end position="1357"/>
    </location>
</feature>
<evidence type="ECO:0000256" key="5">
    <source>
        <dbReference type="ARBA" id="ARBA00022989"/>
    </source>
</evidence>
<feature type="compositionally biased region" description="Polar residues" evidence="9">
    <location>
        <begin position="464"/>
        <end position="493"/>
    </location>
</feature>
<reference evidence="10 11" key="2">
    <citation type="journal article" date="2011" name="PLoS Genet.">
        <title>Caenorhabditis briggsae recombinant inbred line genotypes reveal inter-strain incompatibility and the evolution of recombination.</title>
        <authorList>
            <person name="Ross J.A."/>
            <person name="Koboldt D.C."/>
            <person name="Staisch J.E."/>
            <person name="Chamberlin H.M."/>
            <person name="Gupta B.P."/>
            <person name="Miller R.D."/>
            <person name="Baird S.E."/>
            <person name="Haag E.S."/>
        </authorList>
    </citation>
    <scope>NUCLEOTIDE SEQUENCE [LARGE SCALE GENOMIC DNA]</scope>
    <source>
        <strain evidence="10 11">AF16</strain>
    </source>
</reference>
<comment type="subcellular location">
    <subcellularLocation>
        <location evidence="1">Membrane</location>
        <topology evidence="1">Single-pass type II membrane protein</topology>
    </subcellularLocation>
</comment>
<keyword evidence="5" id="KW-1133">Transmembrane helix</keyword>
<evidence type="ECO:0000313" key="10">
    <source>
        <dbReference type="EMBL" id="CAP20429.1"/>
    </source>
</evidence>
<name>A8WIY5_CAEBR</name>
<feature type="compositionally biased region" description="Basic and acidic residues" evidence="9">
    <location>
        <begin position="441"/>
        <end position="457"/>
    </location>
</feature>
<protein>
    <submittedName>
        <fullName evidence="10">Protein CBG23621</fullName>
    </submittedName>
</protein>
<dbReference type="STRING" id="6238.A8WIY5"/>